<organism evidence="2 3">
    <name type="scientific">Roseateles puraquae</name>
    <dbReference type="NCBI Taxonomy" id="431059"/>
    <lineage>
        <taxon>Bacteria</taxon>
        <taxon>Pseudomonadati</taxon>
        <taxon>Pseudomonadota</taxon>
        <taxon>Betaproteobacteria</taxon>
        <taxon>Burkholderiales</taxon>
        <taxon>Sphaerotilaceae</taxon>
        <taxon>Roseateles</taxon>
    </lineage>
</organism>
<sequence>MNLALQLPARDAQQWLRLRQLRVQRARQALAGAQATEREAQQAVQARQQRIEAGQAQLDALTRHWTGAGCADMPRWAAQVDAHRAALAERLERDEYALIDETDSLRQAQATVQQRRAELARAQAREDAVDATLQDRRRHLARSREHQAELDAEDARRLPPGAVACRA</sequence>
<name>A0A254NB87_9BURK</name>
<gene>
    <name evidence="2" type="ORF">CDO81_17765</name>
</gene>
<feature type="region of interest" description="Disordered" evidence="1">
    <location>
        <begin position="142"/>
        <end position="167"/>
    </location>
</feature>
<dbReference type="RefSeq" id="WP_088484568.1">
    <property type="nucleotide sequence ID" value="NZ_NISI01000007.1"/>
</dbReference>
<comment type="caution">
    <text evidence="2">The sequence shown here is derived from an EMBL/GenBank/DDBJ whole genome shotgun (WGS) entry which is preliminary data.</text>
</comment>
<reference evidence="2 3" key="1">
    <citation type="journal article" date="2007" name="Int. J. Syst. Evol. Microbiol.">
        <title>Description of Pelomonas aquatica sp. nov. and Pelomonas puraquae sp. nov., isolated from industrial and haemodialysis water.</title>
        <authorList>
            <person name="Gomila M."/>
            <person name="Bowien B."/>
            <person name="Falsen E."/>
            <person name="Moore E.R."/>
            <person name="Lalucat J."/>
        </authorList>
    </citation>
    <scope>NUCLEOTIDE SEQUENCE [LARGE SCALE GENOMIC DNA]</scope>
    <source>
        <strain evidence="2 3">CCUG 52769</strain>
    </source>
</reference>
<evidence type="ECO:0000313" key="3">
    <source>
        <dbReference type="Proteomes" id="UP000197446"/>
    </source>
</evidence>
<feature type="compositionally biased region" description="Basic and acidic residues" evidence="1">
    <location>
        <begin position="142"/>
        <end position="157"/>
    </location>
</feature>
<evidence type="ECO:0008006" key="4">
    <source>
        <dbReference type="Google" id="ProtNLM"/>
    </source>
</evidence>
<proteinExistence type="predicted"/>
<evidence type="ECO:0000256" key="1">
    <source>
        <dbReference type="SAM" id="MobiDB-lite"/>
    </source>
</evidence>
<dbReference type="Proteomes" id="UP000197446">
    <property type="component" value="Unassembled WGS sequence"/>
</dbReference>
<dbReference type="EMBL" id="NISI01000007">
    <property type="protein sequence ID" value="OWR02678.1"/>
    <property type="molecule type" value="Genomic_DNA"/>
</dbReference>
<keyword evidence="3" id="KW-1185">Reference proteome</keyword>
<dbReference type="OrthoDB" id="8911634at2"/>
<dbReference type="AlphaFoldDB" id="A0A254NB87"/>
<evidence type="ECO:0000313" key="2">
    <source>
        <dbReference type="EMBL" id="OWR02678.1"/>
    </source>
</evidence>
<accession>A0A254NB87</accession>
<protein>
    <recommendedName>
        <fullName evidence="4">Type III secretion protein</fullName>
    </recommendedName>
</protein>